<dbReference type="Pfam" id="PF00383">
    <property type="entry name" value="dCMP_cyt_deam_1"/>
    <property type="match status" value="1"/>
</dbReference>
<dbReference type="InterPro" id="IPR028883">
    <property type="entry name" value="tRNA_aden_deaminase"/>
</dbReference>
<dbReference type="GO" id="GO:0052717">
    <property type="term" value="F:tRNA-specific adenosine-34 deaminase activity"/>
    <property type="evidence" value="ECO:0007669"/>
    <property type="project" value="UniProtKB-UniRule"/>
</dbReference>
<comment type="cofactor">
    <cofactor evidence="8">
        <name>Zn(2+)</name>
        <dbReference type="ChEBI" id="CHEBI:29105"/>
    </cofactor>
    <text evidence="8">Binds 1 zinc ion per subunit.</text>
</comment>
<dbReference type="Proteomes" id="UP000258927">
    <property type="component" value="Chromosome"/>
</dbReference>
<dbReference type="AlphaFoldDB" id="A0A2R4MHF8"/>
<keyword evidence="3 8" id="KW-0819">tRNA processing</keyword>
<comment type="function">
    <text evidence="8">Catalyzes the deamination of adenosine to inosine at the wobble position 34 of tRNA(Arg2).</text>
</comment>
<evidence type="ECO:0000256" key="4">
    <source>
        <dbReference type="ARBA" id="ARBA00022723"/>
    </source>
</evidence>
<proteinExistence type="inferred from homology"/>
<evidence type="ECO:0000256" key="2">
    <source>
        <dbReference type="ARBA" id="ARBA00011738"/>
    </source>
</evidence>
<dbReference type="RefSeq" id="WP_117396838.1">
    <property type="nucleotide sequence ID" value="NZ_CP021330.1"/>
</dbReference>
<dbReference type="PROSITE" id="PS51747">
    <property type="entry name" value="CYT_DCMP_DEAMINASES_2"/>
    <property type="match status" value="1"/>
</dbReference>
<dbReference type="HAMAP" id="MF_00972">
    <property type="entry name" value="tRNA_aden_deaminase"/>
    <property type="match status" value="1"/>
</dbReference>
<evidence type="ECO:0000313" key="10">
    <source>
        <dbReference type="EMBL" id="AVX05304.1"/>
    </source>
</evidence>
<feature type="binding site" evidence="8">
    <location>
        <position position="55"/>
    </location>
    <ligand>
        <name>Zn(2+)</name>
        <dbReference type="ChEBI" id="CHEBI:29105"/>
        <note>catalytic</note>
    </ligand>
</feature>
<dbReference type="EC" id="3.5.4.33" evidence="8"/>
<dbReference type="InterPro" id="IPR016193">
    <property type="entry name" value="Cytidine_deaminase-like"/>
</dbReference>
<dbReference type="PROSITE" id="PS00903">
    <property type="entry name" value="CYT_DCMP_DEAMINASES_1"/>
    <property type="match status" value="1"/>
</dbReference>
<dbReference type="GO" id="GO:0008270">
    <property type="term" value="F:zinc ion binding"/>
    <property type="evidence" value="ECO:0007669"/>
    <property type="project" value="UniProtKB-UniRule"/>
</dbReference>
<feature type="active site" description="Proton donor" evidence="8">
    <location>
        <position position="57"/>
    </location>
</feature>
<organism evidence="10 11">
    <name type="scientific">Maritalea myrionectae</name>
    <dbReference type="NCBI Taxonomy" id="454601"/>
    <lineage>
        <taxon>Bacteria</taxon>
        <taxon>Pseudomonadati</taxon>
        <taxon>Pseudomonadota</taxon>
        <taxon>Alphaproteobacteria</taxon>
        <taxon>Hyphomicrobiales</taxon>
        <taxon>Devosiaceae</taxon>
        <taxon>Maritalea</taxon>
    </lineage>
</organism>
<comment type="subunit">
    <text evidence="2 8">Homodimer.</text>
</comment>
<dbReference type="PANTHER" id="PTHR11079">
    <property type="entry name" value="CYTOSINE DEAMINASE FAMILY MEMBER"/>
    <property type="match status" value="1"/>
</dbReference>
<sequence length="152" mass="16306">MTAKSDQTPMQLALNLAREAAAAGEVPVGAVIVKDGVVIAEAQNEMKRKGDPMAHAEMQAMRAALAKLGTGRLEGCDLYVTLEPCTMCAGAIAHTRLRRVYYGAEDQKGGAVDNGVRFFHQATCHHHPEVISGIGEAEAAKMLIQFFAERRA</sequence>
<evidence type="ECO:0000313" key="11">
    <source>
        <dbReference type="Proteomes" id="UP000258927"/>
    </source>
</evidence>
<comment type="similarity">
    <text evidence="1">Belongs to the cytidine and deoxycytidylate deaminase family. ADAT2 subfamily.</text>
</comment>
<evidence type="ECO:0000256" key="7">
    <source>
        <dbReference type="ARBA" id="ARBA00048045"/>
    </source>
</evidence>
<reference evidence="10 11" key="1">
    <citation type="submission" date="2017-05" db="EMBL/GenBank/DDBJ databases">
        <title>Genome Analysis of Maritalea myrionectae HL2708#5.</title>
        <authorList>
            <consortium name="Cotde Inc.-PKNU"/>
            <person name="Jang D."/>
            <person name="Oh H.-M."/>
        </authorList>
    </citation>
    <scope>NUCLEOTIDE SEQUENCE [LARGE SCALE GENOMIC DNA]</scope>
    <source>
        <strain evidence="10 11">HL2708#5</strain>
    </source>
</reference>
<protein>
    <recommendedName>
        <fullName evidence="8">tRNA-specific adenosine deaminase</fullName>
        <ecNumber evidence="8">3.5.4.33</ecNumber>
    </recommendedName>
</protein>
<evidence type="ECO:0000256" key="8">
    <source>
        <dbReference type="HAMAP-Rule" id="MF_00972"/>
    </source>
</evidence>
<dbReference type="Gene3D" id="3.40.140.10">
    <property type="entry name" value="Cytidine Deaminase, domain 2"/>
    <property type="match status" value="1"/>
</dbReference>
<keyword evidence="11" id="KW-1185">Reference proteome</keyword>
<dbReference type="KEGG" id="mmyr:MXMO3_02793"/>
<keyword evidence="4 8" id="KW-0479">Metal-binding</keyword>
<dbReference type="EMBL" id="CP021330">
    <property type="protein sequence ID" value="AVX05304.1"/>
    <property type="molecule type" value="Genomic_DNA"/>
</dbReference>
<name>A0A2R4MHF8_9HYPH</name>
<feature type="binding site" evidence="8">
    <location>
        <position position="88"/>
    </location>
    <ligand>
        <name>Zn(2+)</name>
        <dbReference type="ChEBI" id="CHEBI:29105"/>
        <note>catalytic</note>
    </ligand>
</feature>
<evidence type="ECO:0000256" key="6">
    <source>
        <dbReference type="ARBA" id="ARBA00022833"/>
    </source>
</evidence>
<evidence type="ECO:0000259" key="9">
    <source>
        <dbReference type="PROSITE" id="PS51747"/>
    </source>
</evidence>
<feature type="binding site" evidence="8">
    <location>
        <position position="85"/>
    </location>
    <ligand>
        <name>Zn(2+)</name>
        <dbReference type="ChEBI" id="CHEBI:29105"/>
        <note>catalytic</note>
    </ligand>
</feature>
<evidence type="ECO:0000256" key="1">
    <source>
        <dbReference type="ARBA" id="ARBA00010669"/>
    </source>
</evidence>
<dbReference type="CDD" id="cd01285">
    <property type="entry name" value="nucleoside_deaminase"/>
    <property type="match status" value="1"/>
</dbReference>
<accession>A0A2R4MHF8</accession>
<dbReference type="SUPFAM" id="SSF53927">
    <property type="entry name" value="Cytidine deaminase-like"/>
    <property type="match status" value="1"/>
</dbReference>
<feature type="domain" description="CMP/dCMP-type deaminase" evidence="9">
    <location>
        <begin position="4"/>
        <end position="113"/>
    </location>
</feature>
<gene>
    <name evidence="8" type="primary">tadA</name>
    <name evidence="10" type="ORF">MXMO3_02793</name>
</gene>
<comment type="catalytic activity">
    <reaction evidence="7 8">
        <text>adenosine(34) in tRNA + H2O + H(+) = inosine(34) in tRNA + NH4(+)</text>
        <dbReference type="Rhea" id="RHEA:43168"/>
        <dbReference type="Rhea" id="RHEA-COMP:10373"/>
        <dbReference type="Rhea" id="RHEA-COMP:10374"/>
        <dbReference type="ChEBI" id="CHEBI:15377"/>
        <dbReference type="ChEBI" id="CHEBI:15378"/>
        <dbReference type="ChEBI" id="CHEBI:28938"/>
        <dbReference type="ChEBI" id="CHEBI:74411"/>
        <dbReference type="ChEBI" id="CHEBI:82852"/>
        <dbReference type="EC" id="3.5.4.33"/>
    </reaction>
</comment>
<dbReference type="InterPro" id="IPR002125">
    <property type="entry name" value="CMP_dCMP_dom"/>
</dbReference>
<keyword evidence="6 8" id="KW-0862">Zinc</keyword>
<keyword evidence="5 8" id="KW-0378">Hydrolase</keyword>
<dbReference type="InterPro" id="IPR016192">
    <property type="entry name" value="APOBEC/CMP_deaminase_Zn-bd"/>
</dbReference>
<dbReference type="STRING" id="1122213.GCA_000423365_00428"/>
<dbReference type="PANTHER" id="PTHR11079:SF202">
    <property type="entry name" value="TRNA-SPECIFIC ADENOSINE DEAMINASE"/>
    <property type="match status" value="1"/>
</dbReference>
<evidence type="ECO:0000256" key="3">
    <source>
        <dbReference type="ARBA" id="ARBA00022694"/>
    </source>
</evidence>
<evidence type="ECO:0000256" key="5">
    <source>
        <dbReference type="ARBA" id="ARBA00022801"/>
    </source>
</evidence>
<dbReference type="GO" id="GO:0002100">
    <property type="term" value="P:tRNA wobble adenosine to inosine editing"/>
    <property type="evidence" value="ECO:0007669"/>
    <property type="project" value="UniProtKB-UniRule"/>
</dbReference>